<dbReference type="EMBL" id="ADAS02000002">
    <property type="protein sequence ID" value="OAV99697.1"/>
    <property type="molecule type" value="Genomic_DNA"/>
</dbReference>
<evidence type="ECO:0000256" key="3">
    <source>
        <dbReference type="ARBA" id="ARBA00015798"/>
    </source>
</evidence>
<dbReference type="GO" id="GO:0008270">
    <property type="term" value="F:zinc ion binding"/>
    <property type="evidence" value="ECO:0007669"/>
    <property type="project" value="UniProtKB-UniRule"/>
</dbReference>
<comment type="function">
    <text evidence="9">Catalyzes the transfer of a farnesyl moiety from farnesyl diphosphate to a cysteine at the fourth position from the C-terminus of several proteins. The beta subunit is responsible for peptide-binding.</text>
</comment>
<dbReference type="PANTHER" id="PTHR11774:SF6">
    <property type="entry name" value="PROTEIN FARNESYLTRANSFERASE SUBUNIT BETA"/>
    <property type="match status" value="1"/>
</dbReference>
<feature type="domain" description="Prenyltransferase alpha-alpha toroid" evidence="10">
    <location>
        <begin position="81"/>
        <end position="496"/>
    </location>
</feature>
<dbReference type="GO" id="GO:0097354">
    <property type="term" value="P:prenylation"/>
    <property type="evidence" value="ECO:0007669"/>
    <property type="project" value="UniProtKB-UniRule"/>
</dbReference>
<evidence type="ECO:0000256" key="7">
    <source>
        <dbReference type="ARBA" id="ARBA00022737"/>
    </source>
</evidence>
<evidence type="ECO:0000256" key="2">
    <source>
        <dbReference type="ARBA" id="ARBA00012702"/>
    </source>
</evidence>
<dbReference type="EC" id="2.5.1.58" evidence="2 9"/>
<dbReference type="InterPro" id="IPR001330">
    <property type="entry name" value="Prenyltrans"/>
</dbReference>
<keyword evidence="13" id="KW-1185">Reference proteome</keyword>
<reference evidence="11" key="2">
    <citation type="submission" date="2016-05" db="EMBL/GenBank/DDBJ databases">
        <title>Comparative analysis highlights variable genome content of wheat rusts and divergence of the mating loci.</title>
        <authorList>
            <person name="Cuomo C.A."/>
            <person name="Bakkeren G."/>
            <person name="Szabo L."/>
            <person name="Khalil H."/>
            <person name="Joly D."/>
            <person name="Goldberg J."/>
            <person name="Young S."/>
            <person name="Zeng Q."/>
            <person name="Fellers J."/>
        </authorList>
    </citation>
    <scope>NUCLEOTIDE SEQUENCE [LARGE SCALE GENOMIC DNA]</scope>
    <source>
        <strain evidence="11">1-1 BBBD Race 1</strain>
    </source>
</reference>
<evidence type="ECO:0000256" key="5">
    <source>
        <dbReference type="ARBA" id="ARBA00022679"/>
    </source>
</evidence>
<accession>A0A180H3Y4</accession>
<keyword evidence="6 9" id="KW-0479">Metal-binding</keyword>
<evidence type="ECO:0000256" key="6">
    <source>
        <dbReference type="ARBA" id="ARBA00022723"/>
    </source>
</evidence>
<protein>
    <recommendedName>
        <fullName evidence="3 9">Protein farnesyltransferase subunit beta</fullName>
        <shortName evidence="9">FTase-beta</shortName>
        <ecNumber evidence="2 9">2.5.1.58</ecNumber>
    </recommendedName>
</protein>
<evidence type="ECO:0000313" key="12">
    <source>
        <dbReference type="EnsemblFungi" id="PTTG_00516-t43_1-p1"/>
    </source>
</evidence>
<dbReference type="Pfam" id="PF00432">
    <property type="entry name" value="Prenyltrans"/>
    <property type="match status" value="1"/>
</dbReference>
<dbReference type="GO" id="GO:0004660">
    <property type="term" value="F:protein farnesyltransferase activity"/>
    <property type="evidence" value="ECO:0007669"/>
    <property type="project" value="UniProtKB-UniRule"/>
</dbReference>
<comment type="similarity">
    <text evidence="1 9">Belongs to the protein prenyltransferase subunit beta family.</text>
</comment>
<organism evidence="11">
    <name type="scientific">Puccinia triticina (isolate 1-1 / race 1 (BBBD))</name>
    <name type="common">Brown leaf rust fungus</name>
    <dbReference type="NCBI Taxonomy" id="630390"/>
    <lineage>
        <taxon>Eukaryota</taxon>
        <taxon>Fungi</taxon>
        <taxon>Dikarya</taxon>
        <taxon>Basidiomycota</taxon>
        <taxon>Pucciniomycotina</taxon>
        <taxon>Pucciniomycetes</taxon>
        <taxon>Pucciniales</taxon>
        <taxon>Pucciniaceae</taxon>
        <taxon>Puccinia</taxon>
    </lineage>
</organism>
<comment type="cofactor">
    <cofactor evidence="9">
        <name>Zn(2+)</name>
        <dbReference type="ChEBI" id="CHEBI:29105"/>
    </cofactor>
    <text evidence="9">Binds 1 zinc ion per subunit.</text>
</comment>
<evidence type="ECO:0000259" key="10">
    <source>
        <dbReference type="Pfam" id="PF00432"/>
    </source>
</evidence>
<evidence type="ECO:0000313" key="11">
    <source>
        <dbReference type="EMBL" id="OAV99697.1"/>
    </source>
</evidence>
<keyword evidence="4 9" id="KW-0637">Prenyltransferase</keyword>
<dbReference type="CDD" id="cd02893">
    <property type="entry name" value="FTase"/>
    <property type="match status" value="1"/>
</dbReference>
<evidence type="ECO:0000256" key="9">
    <source>
        <dbReference type="RuleBase" id="RU365056"/>
    </source>
</evidence>
<dbReference type="Proteomes" id="UP000005240">
    <property type="component" value="Unassembled WGS sequence"/>
</dbReference>
<dbReference type="OrthoDB" id="10261146at2759"/>
<proteinExistence type="inferred from homology"/>
<dbReference type="InterPro" id="IPR008930">
    <property type="entry name" value="Terpenoid_cyclase/PrenylTrfase"/>
</dbReference>
<dbReference type="InterPro" id="IPR045089">
    <property type="entry name" value="PGGT1B-like"/>
</dbReference>
<dbReference type="GO" id="GO:0005965">
    <property type="term" value="C:protein farnesyltransferase complex"/>
    <property type="evidence" value="ECO:0007669"/>
    <property type="project" value="UniProtKB-UniRule"/>
</dbReference>
<dbReference type="VEuPathDB" id="FungiDB:PTTG_00516"/>
<dbReference type="InterPro" id="IPR026872">
    <property type="entry name" value="FTB"/>
</dbReference>
<evidence type="ECO:0000313" key="13">
    <source>
        <dbReference type="Proteomes" id="UP000005240"/>
    </source>
</evidence>
<reference evidence="11" key="1">
    <citation type="submission" date="2009-11" db="EMBL/GenBank/DDBJ databases">
        <authorList>
            <consortium name="The Broad Institute Genome Sequencing Platform"/>
            <person name="Ward D."/>
            <person name="Feldgarden M."/>
            <person name="Earl A."/>
            <person name="Young S.K."/>
            <person name="Zeng Q."/>
            <person name="Koehrsen M."/>
            <person name="Alvarado L."/>
            <person name="Berlin A."/>
            <person name="Bochicchio J."/>
            <person name="Borenstein D."/>
            <person name="Chapman S.B."/>
            <person name="Chen Z."/>
            <person name="Engels R."/>
            <person name="Freedman E."/>
            <person name="Gellesch M."/>
            <person name="Goldberg J."/>
            <person name="Griggs A."/>
            <person name="Gujja S."/>
            <person name="Heilman E."/>
            <person name="Heiman D."/>
            <person name="Hepburn T."/>
            <person name="Howarth C."/>
            <person name="Jen D."/>
            <person name="Larson L."/>
            <person name="Lewis B."/>
            <person name="Mehta T."/>
            <person name="Park D."/>
            <person name="Pearson M."/>
            <person name="Roberts A."/>
            <person name="Saif S."/>
            <person name="Shea T."/>
            <person name="Shenoy N."/>
            <person name="Sisk P."/>
            <person name="Stolte C."/>
            <person name="Sykes S."/>
            <person name="Thomson T."/>
            <person name="Walk T."/>
            <person name="White J."/>
            <person name="Yandava C."/>
            <person name="Izard J."/>
            <person name="Baranova O.V."/>
            <person name="Blanton J.M."/>
            <person name="Tanner A.C."/>
            <person name="Dewhirst F.E."/>
            <person name="Haas B."/>
            <person name="Nusbaum C."/>
            <person name="Birren B."/>
        </authorList>
    </citation>
    <scope>NUCLEOTIDE SEQUENCE [LARGE SCALE GENOMIC DNA]</scope>
    <source>
        <strain evidence="11">1-1 BBBD Race 1</strain>
    </source>
</reference>
<comment type="catalytic activity">
    <reaction evidence="9">
        <text>L-cysteinyl-[protein] + (2E,6E)-farnesyl diphosphate = S-(2E,6E)-farnesyl-L-cysteinyl-[protein] + diphosphate</text>
        <dbReference type="Rhea" id="RHEA:13345"/>
        <dbReference type="Rhea" id="RHEA-COMP:10131"/>
        <dbReference type="Rhea" id="RHEA-COMP:11535"/>
        <dbReference type="ChEBI" id="CHEBI:29950"/>
        <dbReference type="ChEBI" id="CHEBI:33019"/>
        <dbReference type="ChEBI" id="CHEBI:86019"/>
        <dbReference type="ChEBI" id="CHEBI:175763"/>
    </reaction>
</comment>
<dbReference type="EnsemblFungi" id="PTTG_00516-t43_1">
    <property type="protein sequence ID" value="PTTG_00516-t43_1-p1"/>
    <property type="gene ID" value="PTTG_00516"/>
</dbReference>
<keyword evidence="7" id="KW-0677">Repeat</keyword>
<reference evidence="12" key="4">
    <citation type="submission" date="2025-05" db="UniProtKB">
        <authorList>
            <consortium name="EnsemblFungi"/>
        </authorList>
    </citation>
    <scope>IDENTIFICATION</scope>
    <source>
        <strain evidence="12">isolate 1-1 / race 1 (BBBD)</strain>
    </source>
</reference>
<dbReference type="PANTHER" id="PTHR11774">
    <property type="entry name" value="GERANYLGERANYL TRANSFERASE TYPE BETA SUBUNIT"/>
    <property type="match status" value="1"/>
</dbReference>
<keyword evidence="8 9" id="KW-0862">Zinc</keyword>
<name>A0A180H3Y4_PUCT1</name>
<comment type="subunit">
    <text evidence="9">Heterodimer of an alpha and a beta subunit.</text>
</comment>
<evidence type="ECO:0000256" key="1">
    <source>
        <dbReference type="ARBA" id="ARBA00010497"/>
    </source>
</evidence>
<gene>
    <name evidence="11" type="ORF">PTTG_00516</name>
</gene>
<reference evidence="12 13" key="3">
    <citation type="journal article" date="2017" name="G3 (Bethesda)">
        <title>Comparative analysis highlights variable genome content of wheat rusts and divergence of the mating loci.</title>
        <authorList>
            <person name="Cuomo C.A."/>
            <person name="Bakkeren G."/>
            <person name="Khalil H.B."/>
            <person name="Panwar V."/>
            <person name="Joly D."/>
            <person name="Linning R."/>
            <person name="Sakthikumar S."/>
            <person name="Song X."/>
            <person name="Adiconis X."/>
            <person name="Fan L."/>
            <person name="Goldberg J.M."/>
            <person name="Levin J.Z."/>
            <person name="Young S."/>
            <person name="Zeng Q."/>
            <person name="Anikster Y."/>
            <person name="Bruce M."/>
            <person name="Wang M."/>
            <person name="Yin C."/>
            <person name="McCallum B."/>
            <person name="Szabo L.J."/>
            <person name="Hulbert S."/>
            <person name="Chen X."/>
            <person name="Fellers J.P."/>
        </authorList>
    </citation>
    <scope>NUCLEOTIDE SEQUENCE</scope>
    <source>
        <strain evidence="12">isolate 1-1 / race 1 (BBBD)</strain>
        <strain evidence="13">Isolate 1-1 / race 1 (BBBD)</strain>
    </source>
</reference>
<sequence>MPVTSLHFLISKIDLLSPAGRRVPPMPRHALAPTPFDDLQTATSKSQVSTEIDISLNLESWLDKRDEENPLGYQPVDSVLLTRSSHISYLYPLFSKLSSGFTSLDASRGWIVYWIVGAFSVLDARLKKVERLRAIQTVMSCQHPHGGFAGGPGQLAHLASTYACVAGLAILLDGADQDVVDETCAQIDRKKMYEWMLSLKMPDGSFAMHHDGEIDVRACFGALTVATLLNFLTPELVRNVPEYLVSCQTYEGGLCSTSRPNDCVQSEGVRPEFPSAAAMGEAHGGYNSCALACDFLLEGLPSVSGRPRLDYDACLRWAAHMQGLPIEGGGFRGRTNKLVDGCYSWWCAGAFPLLQALMSTDFPDQQDSFDLFDRRALQEYILLISQDLTPKAKQGGLRDKPSAVPDMYHTHYILAGLSLAQHSQRHSPQRIEEVKGTFKSPDYSKCIIGDSESEGDAFERMKEIYSRALAWEVQKDKDLVVGMVSNEVLPVHPVLNIKHSAVEKMMNHFYHQQ</sequence>
<dbReference type="AlphaFoldDB" id="A0A180H3Y4"/>
<dbReference type="Gene3D" id="1.50.10.20">
    <property type="match status" value="1"/>
</dbReference>
<dbReference type="SUPFAM" id="SSF48239">
    <property type="entry name" value="Terpenoid cyclases/Protein prenyltransferases"/>
    <property type="match status" value="1"/>
</dbReference>
<keyword evidence="5 9" id="KW-0808">Transferase</keyword>
<evidence type="ECO:0000256" key="8">
    <source>
        <dbReference type="ARBA" id="ARBA00022833"/>
    </source>
</evidence>
<dbReference type="STRING" id="630390.A0A180H3Y4"/>
<evidence type="ECO:0000256" key="4">
    <source>
        <dbReference type="ARBA" id="ARBA00022602"/>
    </source>
</evidence>